<dbReference type="InterPro" id="IPR000073">
    <property type="entry name" value="AB_hydrolase_1"/>
</dbReference>
<dbReference type="EMBL" id="JBHTCH010000030">
    <property type="protein sequence ID" value="MFC7363339.1"/>
    <property type="molecule type" value="Genomic_DNA"/>
</dbReference>
<reference evidence="6" key="1">
    <citation type="journal article" date="2019" name="Int. J. Syst. Evol. Microbiol.">
        <title>The Global Catalogue of Microorganisms (GCM) 10K type strain sequencing project: providing services to taxonomists for standard genome sequencing and annotation.</title>
        <authorList>
            <consortium name="The Broad Institute Genomics Platform"/>
            <consortium name="The Broad Institute Genome Sequencing Center for Infectious Disease"/>
            <person name="Wu L."/>
            <person name="Ma J."/>
        </authorList>
    </citation>
    <scope>NUCLEOTIDE SEQUENCE [LARGE SCALE GENOMIC DNA]</scope>
    <source>
        <strain evidence="6">FCH27</strain>
    </source>
</reference>
<evidence type="ECO:0000256" key="3">
    <source>
        <dbReference type="SAM" id="Phobius"/>
    </source>
</evidence>
<feature type="transmembrane region" description="Helical" evidence="3">
    <location>
        <begin position="104"/>
        <end position="125"/>
    </location>
</feature>
<keyword evidence="3" id="KW-0812">Transmembrane</keyword>
<dbReference type="InterPro" id="IPR029058">
    <property type="entry name" value="AB_hydrolase_fold"/>
</dbReference>
<evidence type="ECO:0000256" key="2">
    <source>
        <dbReference type="ARBA" id="ARBA00022801"/>
    </source>
</evidence>
<protein>
    <submittedName>
        <fullName evidence="5">Alpha/beta fold hydrolase</fullName>
    </submittedName>
</protein>
<feature type="domain" description="AB hydrolase-1" evidence="4">
    <location>
        <begin position="170"/>
        <end position="282"/>
    </location>
</feature>
<dbReference type="SUPFAM" id="SSF53474">
    <property type="entry name" value="alpha/beta-Hydrolases"/>
    <property type="match status" value="1"/>
</dbReference>
<dbReference type="PANTHER" id="PTHR43798">
    <property type="entry name" value="MONOACYLGLYCEROL LIPASE"/>
    <property type="match status" value="1"/>
</dbReference>
<organism evidence="5 6">
    <name type="scientific">Nocardioides astragali</name>
    <dbReference type="NCBI Taxonomy" id="1776736"/>
    <lineage>
        <taxon>Bacteria</taxon>
        <taxon>Bacillati</taxon>
        <taxon>Actinomycetota</taxon>
        <taxon>Actinomycetes</taxon>
        <taxon>Propionibacteriales</taxon>
        <taxon>Nocardioidaceae</taxon>
        <taxon>Nocardioides</taxon>
    </lineage>
</organism>
<evidence type="ECO:0000259" key="4">
    <source>
        <dbReference type="Pfam" id="PF00561"/>
    </source>
</evidence>
<dbReference type="RefSeq" id="WP_255889315.1">
    <property type="nucleotide sequence ID" value="NZ_JAFMZM010000002.1"/>
</dbReference>
<keyword evidence="2 5" id="KW-0378">Hydrolase</keyword>
<dbReference type="InterPro" id="IPR050266">
    <property type="entry name" value="AB_hydrolase_sf"/>
</dbReference>
<dbReference type="GO" id="GO:0016787">
    <property type="term" value="F:hydrolase activity"/>
    <property type="evidence" value="ECO:0007669"/>
    <property type="project" value="UniProtKB-KW"/>
</dbReference>
<dbReference type="Proteomes" id="UP001596524">
    <property type="component" value="Unassembled WGS sequence"/>
</dbReference>
<gene>
    <name evidence="5" type="ORF">ACFQO6_23915</name>
</gene>
<evidence type="ECO:0000313" key="5">
    <source>
        <dbReference type="EMBL" id="MFC7363339.1"/>
    </source>
</evidence>
<name>A0ABW2NAA0_9ACTN</name>
<dbReference type="InterPro" id="IPR002410">
    <property type="entry name" value="Peptidase_S33"/>
</dbReference>
<feature type="transmembrane region" description="Helical" evidence="3">
    <location>
        <begin position="53"/>
        <end position="83"/>
    </location>
</feature>
<dbReference type="PRINTS" id="PR00793">
    <property type="entry name" value="PROAMNOPTASE"/>
</dbReference>
<comment type="similarity">
    <text evidence="1">Belongs to the peptidase S33 family.</text>
</comment>
<evidence type="ECO:0000313" key="6">
    <source>
        <dbReference type="Proteomes" id="UP001596524"/>
    </source>
</evidence>
<accession>A0ABW2NAA0</accession>
<dbReference type="PANTHER" id="PTHR43798:SF31">
    <property type="entry name" value="AB HYDROLASE SUPERFAMILY PROTEIN YCLE"/>
    <property type="match status" value="1"/>
</dbReference>
<keyword evidence="3" id="KW-0472">Membrane</keyword>
<keyword evidence="3" id="KW-1133">Transmembrane helix</keyword>
<sequence>MGLGLLAGCVAGLLLRTRWAMVVAPLTFAIAFELARLGVSGPTVDGIHLTSTYGIMAFAVGRGVHALLALLPMVLGAALGAALSRRQLSTGRRSRGFLRALGLWLRRSVAVGTGLVLVALAAFIARPATTDPIVDANGHTIAGSIAELTLVDVGGRDLALMIRGRSTQNPVLLFLAGGPGGSELGAMRRHSQALEDDFVVVTFDQRGTGKSYAQLDPTDTMTLDGAVADAVAVTNYLRDRFDKEKIYIVGQSWGTTLGVLAVQQHPELYRAYVGVGQMVSQAATDKIIYEDTLAWAREEGDTDLVDTLEANGPPPYTDVLHYEAALSHLMEVHPYDHSANSEGSGEMSENLLVEEYTLLEQVHILGATLDVFEALYPQLQDIDFRTQATRLEVPVYLAQGRHEAPGRQVLAEEWFKQLRAPSKDLTYFDTSGHRPLWQQPTEFHDLMAAVLADTAPIR</sequence>
<comment type="caution">
    <text evidence="5">The sequence shown here is derived from an EMBL/GenBank/DDBJ whole genome shotgun (WGS) entry which is preliminary data.</text>
</comment>
<dbReference type="Pfam" id="PF00561">
    <property type="entry name" value="Abhydrolase_1"/>
    <property type="match status" value="1"/>
</dbReference>
<proteinExistence type="inferred from homology"/>
<dbReference type="Gene3D" id="3.40.50.1820">
    <property type="entry name" value="alpha/beta hydrolase"/>
    <property type="match status" value="1"/>
</dbReference>
<keyword evidence="6" id="KW-1185">Reference proteome</keyword>
<evidence type="ECO:0000256" key="1">
    <source>
        <dbReference type="ARBA" id="ARBA00010088"/>
    </source>
</evidence>